<reference evidence="4" key="2">
    <citation type="journal article" date="2019" name="Int. J. Syst. Evol. Microbiol.">
        <title>The Global Catalogue of Microorganisms (GCM) 10K type strain sequencing project: providing services to taxonomists for standard genome sequencing and annotation.</title>
        <authorList>
            <consortium name="The Broad Institute Genomics Platform"/>
            <consortium name="The Broad Institute Genome Sequencing Center for Infectious Disease"/>
            <person name="Wu L."/>
            <person name="Ma J."/>
        </authorList>
    </citation>
    <scope>NUCLEOTIDE SEQUENCE [LARGE SCALE GENOMIC DNA]</scope>
    <source>
        <strain evidence="4">CGMCC 1.15644</strain>
    </source>
</reference>
<dbReference type="Proteomes" id="UP000295684">
    <property type="component" value="Unassembled WGS sequence"/>
</dbReference>
<accession>A0A4R2HMB0</accession>
<comment type="caution">
    <text evidence="2">The sequence shown here is derived from an EMBL/GenBank/DDBJ whole genome shotgun (WGS) entry which is preliminary data.</text>
</comment>
<evidence type="ECO:0000313" key="3">
    <source>
        <dbReference type="Proteomes" id="UP000295684"/>
    </source>
</evidence>
<proteinExistence type="predicted"/>
<reference evidence="2 3" key="3">
    <citation type="submission" date="2019-03" db="EMBL/GenBank/DDBJ databases">
        <title>Genomic Encyclopedia of Type Strains, Phase IV (KMG-IV): sequencing the most valuable type-strain genomes for metagenomic binning, comparative biology and taxonomic classification.</title>
        <authorList>
            <person name="Goeker M."/>
        </authorList>
    </citation>
    <scope>NUCLEOTIDE SEQUENCE [LARGE SCALE GENOMIC DNA]</scope>
    <source>
        <strain evidence="2 3">DSM 103236</strain>
    </source>
</reference>
<dbReference type="EMBL" id="SLWO01000001">
    <property type="protein sequence ID" value="TCO31063.1"/>
    <property type="molecule type" value="Genomic_DNA"/>
</dbReference>
<evidence type="ECO:0000313" key="2">
    <source>
        <dbReference type="EMBL" id="TCO31063.1"/>
    </source>
</evidence>
<dbReference type="Gene3D" id="1.20.120.930">
    <property type="entry name" value="Uncharacterised protein PF12889, N-terminal DUF3829"/>
    <property type="match status" value="1"/>
</dbReference>
<evidence type="ECO:0000313" key="1">
    <source>
        <dbReference type="EMBL" id="GGE42441.1"/>
    </source>
</evidence>
<dbReference type="PROSITE" id="PS51257">
    <property type="entry name" value="PROKAR_LIPOPROTEIN"/>
    <property type="match status" value="1"/>
</dbReference>
<organism evidence="2 3">
    <name type="scientific">Pedobacter psychrotolerans</name>
    <dbReference type="NCBI Taxonomy" id="1843235"/>
    <lineage>
        <taxon>Bacteria</taxon>
        <taxon>Pseudomonadati</taxon>
        <taxon>Bacteroidota</taxon>
        <taxon>Sphingobacteriia</taxon>
        <taxon>Sphingobacteriales</taxon>
        <taxon>Sphingobacteriaceae</taxon>
        <taxon>Pedobacter</taxon>
    </lineage>
</organism>
<dbReference type="InterPro" id="IPR024291">
    <property type="entry name" value="DUF3829"/>
</dbReference>
<dbReference type="Proteomes" id="UP000622648">
    <property type="component" value="Unassembled WGS sequence"/>
</dbReference>
<dbReference type="Pfam" id="PF12889">
    <property type="entry name" value="DUF3829"/>
    <property type="match status" value="1"/>
</dbReference>
<reference evidence="1" key="4">
    <citation type="submission" date="2024-05" db="EMBL/GenBank/DDBJ databases">
        <authorList>
            <person name="Sun Q."/>
            <person name="Zhou Y."/>
        </authorList>
    </citation>
    <scope>NUCLEOTIDE SEQUENCE</scope>
    <source>
        <strain evidence="1">CGMCC 1.15644</strain>
    </source>
</reference>
<evidence type="ECO:0000313" key="4">
    <source>
        <dbReference type="Proteomes" id="UP000622648"/>
    </source>
</evidence>
<dbReference type="EMBL" id="BMJO01000001">
    <property type="protein sequence ID" value="GGE42441.1"/>
    <property type="molecule type" value="Genomic_DNA"/>
</dbReference>
<dbReference type="AlphaFoldDB" id="A0A4R2HMB0"/>
<sequence>MKSTIKLLVVAVAISFTACKSGDKKKEDGAKTEYAEADNDDANQIVEYNNVLVGLTDENNEYLKRLDENLQQIDKGLDNPNDRFAFIGIISPYSSSAFSTSKLRPETPPSALSSDDQKYFKENVAGLNETMTKIKDTYKSLDDYLKAEDWKDDKSVKGKKLIDSIYSMSKAYYKYDENLLAKLEVIGDDAERIILKTHPLKEYIFAMKDDRKAVGDFNKLIMDTKNFKADEAKIKSAYAALEAQNKKHTEMDAPDATKFPSKDGSFSRFNESFKEYLIEAKKTLRNASAAGKLTESEIEDLVRKHEYMRTTYNYFVG</sequence>
<gene>
    <name evidence="2" type="ORF">EV200_101510</name>
    <name evidence="1" type="ORF">GCM10011413_05500</name>
</gene>
<dbReference type="OrthoDB" id="1046005at2"/>
<reference evidence="1" key="1">
    <citation type="journal article" date="2014" name="Int. J. Syst. Evol. Microbiol.">
        <title>Complete genome of a new Firmicutes species belonging to the dominant human colonic microbiota ('Ruminococcus bicirculans') reveals two chromosomes and a selective capacity to utilize plant glucans.</title>
        <authorList>
            <consortium name="NISC Comparative Sequencing Program"/>
            <person name="Wegmann U."/>
            <person name="Louis P."/>
            <person name="Goesmann A."/>
            <person name="Henrissat B."/>
            <person name="Duncan S.H."/>
            <person name="Flint H.J."/>
        </authorList>
    </citation>
    <scope>NUCLEOTIDE SEQUENCE</scope>
    <source>
        <strain evidence="1">CGMCC 1.15644</strain>
    </source>
</reference>
<protein>
    <submittedName>
        <fullName evidence="2">Uncharacterized protein DUF3829</fullName>
    </submittedName>
</protein>
<name>A0A4R2HMB0_9SPHI</name>
<dbReference type="RefSeq" id="WP_132529215.1">
    <property type="nucleotide sequence ID" value="NZ_BMJO01000001.1"/>
</dbReference>
<keyword evidence="4" id="KW-1185">Reference proteome</keyword>